<name>A0ABT3J5M2_9RHOB</name>
<dbReference type="Proteomes" id="UP001207582">
    <property type="component" value="Unassembled WGS sequence"/>
</dbReference>
<organism evidence="1 2">
    <name type="scientific">Defluviimonas salinarum</name>
    <dbReference type="NCBI Taxonomy" id="2992147"/>
    <lineage>
        <taxon>Bacteria</taxon>
        <taxon>Pseudomonadati</taxon>
        <taxon>Pseudomonadota</taxon>
        <taxon>Alphaproteobacteria</taxon>
        <taxon>Rhodobacterales</taxon>
        <taxon>Paracoccaceae</taxon>
        <taxon>Albidovulum</taxon>
    </lineage>
</organism>
<evidence type="ECO:0000313" key="1">
    <source>
        <dbReference type="EMBL" id="MCW3782951.1"/>
    </source>
</evidence>
<accession>A0ABT3J5M2</accession>
<sequence>MTGTSEATMADLPASGLTRPALAAERALARLDEIAALRPGWFHGAGERIAPVALDAVREIVGRHPELIRHAGIFPTMIGGISIENGPYPLGYRIEAGSNGAMSIEIDGMAAAPADCAGLAGLWAAAAPLEARMGRTLAWYDGPVAIEMETRAGLAIGMAMPEPGSGAPFIGILPQPLTGHAYRDGKICLRAVMLEPGTALFLFDLGDCREDQPFSLAPFHGVLVEDMLPEPGLFCADLESLAGTAPGT</sequence>
<keyword evidence="2" id="KW-1185">Reference proteome</keyword>
<proteinExistence type="predicted"/>
<dbReference type="EMBL" id="JAPDOG010000014">
    <property type="protein sequence ID" value="MCW3782951.1"/>
    <property type="molecule type" value="Genomic_DNA"/>
</dbReference>
<reference evidence="1 2" key="1">
    <citation type="submission" date="2022-10" db="EMBL/GenBank/DDBJ databases">
        <title>Defluviimonas sp. CAU 1641 isolated from mud.</title>
        <authorList>
            <person name="Kim W."/>
        </authorList>
    </citation>
    <scope>NUCLEOTIDE SEQUENCE [LARGE SCALE GENOMIC DNA]</scope>
    <source>
        <strain evidence="1 2">CAU 1641</strain>
    </source>
</reference>
<evidence type="ECO:0000313" key="2">
    <source>
        <dbReference type="Proteomes" id="UP001207582"/>
    </source>
</evidence>
<gene>
    <name evidence="1" type="ORF">OM960_15485</name>
</gene>
<comment type="caution">
    <text evidence="1">The sequence shown here is derived from an EMBL/GenBank/DDBJ whole genome shotgun (WGS) entry which is preliminary data.</text>
</comment>
<dbReference type="RefSeq" id="WP_264772585.1">
    <property type="nucleotide sequence ID" value="NZ_JAPDOG010000014.1"/>
</dbReference>
<protein>
    <submittedName>
        <fullName evidence="1">Uncharacterized protein</fullName>
    </submittedName>
</protein>